<evidence type="ECO:0000313" key="4">
    <source>
        <dbReference type="Proteomes" id="UP000694523"/>
    </source>
</evidence>
<keyword evidence="4" id="KW-1185">Reference proteome</keyword>
<dbReference type="InterPro" id="IPR050357">
    <property type="entry name" value="Arrestin_domain-protein"/>
</dbReference>
<feature type="domain" description="Arrestin C-terminal-like" evidence="2">
    <location>
        <begin position="165"/>
        <end position="288"/>
    </location>
</feature>
<reference evidence="3" key="1">
    <citation type="submission" date="2025-08" db="UniProtKB">
        <authorList>
            <consortium name="Ensembl"/>
        </authorList>
    </citation>
    <scope>IDENTIFICATION</scope>
</reference>
<dbReference type="InterPro" id="IPR014752">
    <property type="entry name" value="Arrestin-like_C"/>
</dbReference>
<sequence length="301" mass="33459">MTLFSFSVGYNPINESNVFSSGDYISGQVTVELTKDTDVNALSVKMKGKAEVRWTENHGRNSQTYFSKEKYFSVKQFLIQEGQVSQGCNVYPFTFQIPAQNMPSSFKGAHGKIRYTLEANLSRSMRMDSKAKAEFNLVSKSDLAIQSSLGIPQHGATDKKMKLFNSGYVAMDVHIDKSGFHQGEGIKVVASIHNKSSRDVCPKYCVYRKCSFFAKGKRKLDTYELLKEVGVAVPPSAGQTVTKFITIPAATIPSISNCNIIKVEYRLRVCTASHVLILSRRFILMLKYIAFTGVSGCQVCT</sequence>
<evidence type="ECO:0000259" key="2">
    <source>
        <dbReference type="SMART" id="SM01017"/>
    </source>
</evidence>
<reference evidence="3" key="2">
    <citation type="submission" date="2025-09" db="UniProtKB">
        <authorList>
            <consortium name="Ensembl"/>
        </authorList>
    </citation>
    <scope>IDENTIFICATION</scope>
</reference>
<proteinExistence type="inferred from homology"/>
<dbReference type="GO" id="GO:0007399">
    <property type="term" value="P:nervous system development"/>
    <property type="evidence" value="ECO:0007669"/>
    <property type="project" value="UniProtKB-ARBA"/>
</dbReference>
<dbReference type="SUPFAM" id="SSF81296">
    <property type="entry name" value="E set domains"/>
    <property type="match status" value="2"/>
</dbReference>
<dbReference type="GO" id="GO:0015031">
    <property type="term" value="P:protein transport"/>
    <property type="evidence" value="ECO:0007669"/>
    <property type="project" value="TreeGrafter"/>
</dbReference>
<name>A0A8C6TXR7_9GOBI</name>
<dbReference type="Ensembl" id="ENSNMLT00000031317.1">
    <property type="protein sequence ID" value="ENSNMLP00000028035.1"/>
    <property type="gene ID" value="ENSNMLG00000017856.1"/>
</dbReference>
<dbReference type="PANTHER" id="PTHR11188">
    <property type="entry name" value="ARRESTIN DOMAIN CONTAINING PROTEIN"/>
    <property type="match status" value="1"/>
</dbReference>
<dbReference type="GO" id="GO:0005737">
    <property type="term" value="C:cytoplasm"/>
    <property type="evidence" value="ECO:0007669"/>
    <property type="project" value="TreeGrafter"/>
</dbReference>
<dbReference type="Pfam" id="PF00339">
    <property type="entry name" value="Arrestin_N"/>
    <property type="match status" value="1"/>
</dbReference>
<evidence type="ECO:0000256" key="1">
    <source>
        <dbReference type="ARBA" id="ARBA00005298"/>
    </source>
</evidence>
<dbReference type="Pfam" id="PF02752">
    <property type="entry name" value="Arrestin_C"/>
    <property type="match status" value="1"/>
</dbReference>
<dbReference type="Gene3D" id="2.60.40.640">
    <property type="match status" value="2"/>
</dbReference>
<protein>
    <recommendedName>
        <fullName evidence="2">Arrestin C-terminal-like domain-containing protein</fullName>
    </recommendedName>
</protein>
<dbReference type="InterPro" id="IPR014756">
    <property type="entry name" value="Ig_E-set"/>
</dbReference>
<dbReference type="Proteomes" id="UP000694523">
    <property type="component" value="Unplaced"/>
</dbReference>
<organism evidence="3 4">
    <name type="scientific">Neogobius melanostomus</name>
    <name type="common">round goby</name>
    <dbReference type="NCBI Taxonomy" id="47308"/>
    <lineage>
        <taxon>Eukaryota</taxon>
        <taxon>Metazoa</taxon>
        <taxon>Chordata</taxon>
        <taxon>Craniata</taxon>
        <taxon>Vertebrata</taxon>
        <taxon>Euteleostomi</taxon>
        <taxon>Actinopterygii</taxon>
        <taxon>Neopterygii</taxon>
        <taxon>Teleostei</taxon>
        <taxon>Neoteleostei</taxon>
        <taxon>Acanthomorphata</taxon>
        <taxon>Gobiaria</taxon>
        <taxon>Gobiiformes</taxon>
        <taxon>Gobioidei</taxon>
        <taxon>Gobiidae</taxon>
        <taxon>Benthophilinae</taxon>
        <taxon>Neogobiini</taxon>
        <taxon>Neogobius</taxon>
    </lineage>
</organism>
<dbReference type="SMART" id="SM01017">
    <property type="entry name" value="Arrestin_C"/>
    <property type="match status" value="1"/>
</dbReference>
<dbReference type="GO" id="GO:0005886">
    <property type="term" value="C:plasma membrane"/>
    <property type="evidence" value="ECO:0007669"/>
    <property type="project" value="TreeGrafter"/>
</dbReference>
<comment type="similarity">
    <text evidence="1">Belongs to the arrestin family.</text>
</comment>
<evidence type="ECO:0000313" key="3">
    <source>
        <dbReference type="Ensembl" id="ENSNMLP00000028035.1"/>
    </source>
</evidence>
<dbReference type="AlphaFoldDB" id="A0A8C6TXR7"/>
<dbReference type="PANTHER" id="PTHR11188:SF135">
    <property type="entry name" value="ARRESTIN DOMAIN CONTAINING 3-LIKE-RELATED"/>
    <property type="match status" value="1"/>
</dbReference>
<dbReference type="InterPro" id="IPR011022">
    <property type="entry name" value="Arrestin_C-like"/>
</dbReference>
<dbReference type="InterPro" id="IPR011021">
    <property type="entry name" value="Arrestin-like_N"/>
</dbReference>
<accession>A0A8C6TXR7</accession>